<dbReference type="EMBL" id="QDGZ01000013">
    <property type="protein sequence ID" value="PVG80799.1"/>
    <property type="molecule type" value="Genomic_DNA"/>
</dbReference>
<comment type="caution">
    <text evidence="2">The sequence shown here is derived from an EMBL/GenBank/DDBJ whole genome shotgun (WGS) entry which is preliminary data.</text>
</comment>
<evidence type="ECO:0000313" key="3">
    <source>
        <dbReference type="Proteomes" id="UP000246018"/>
    </source>
</evidence>
<accession>A0A2T8F522</accession>
<dbReference type="InterPro" id="IPR029058">
    <property type="entry name" value="AB_hydrolase_fold"/>
</dbReference>
<dbReference type="SUPFAM" id="SSF53474">
    <property type="entry name" value="alpha/beta-Hydrolases"/>
    <property type="match status" value="2"/>
</dbReference>
<dbReference type="RefSeq" id="WP_116574418.1">
    <property type="nucleotide sequence ID" value="NZ_QDGZ01000013.1"/>
</dbReference>
<evidence type="ECO:0000259" key="1">
    <source>
        <dbReference type="Pfam" id="PF00561"/>
    </source>
</evidence>
<dbReference type="InterPro" id="IPR000073">
    <property type="entry name" value="AB_hydrolase_1"/>
</dbReference>
<organism evidence="2 3">
    <name type="scientific">Nocardioides gansuensis</name>
    <dbReference type="NCBI Taxonomy" id="2138300"/>
    <lineage>
        <taxon>Bacteria</taxon>
        <taxon>Bacillati</taxon>
        <taxon>Actinomycetota</taxon>
        <taxon>Actinomycetes</taxon>
        <taxon>Propionibacteriales</taxon>
        <taxon>Nocardioidaceae</taxon>
        <taxon>Nocardioides</taxon>
    </lineage>
</organism>
<sequence length="550" mass="59986">MIERHYVSLSGGQMHYLRAGEGPPVVLMHSSPMSAEMMRHWIEPLAGRFTVYAVDTAGYGQSDPLPGVEVPVIEDYAARVIELVDALGLDRFVIAGTHTGSKIALGVAVAAPTRVAQLVMDGLGLYTPEELGDQLERYTPPVVPDWYGGHLLEAWHRIRNMWTFWPWYRQEAERRLPESMPPLAELQQMTFDMLRARPDWGLSYRAAFQYDARAALIRLEVPAVLVAKHADPLHEHLDRLGLDLSGLSVRSVSDVDHLVTLFAAFSDDLGLPAAPASPAVTHTGGTSRRYVRTGHGTSHVRIDGDPDAPVLLLVHGSPGSADSFAPLIADLARDHLVVSPDTLGNGYSSAPRGDAPQIGDFADASAAVLEELGLGPVEVYGSHTGACIALELACRRPDLVSRVVADGVPFLDEELRRDILANYFVDLAPQPHGEHLVRAWHVTRDAQLWWPWYRPTADAARPTAPAEVERLHALVMEWVKSGPTYQHSYRAAFGYDTRSRLAAVSVPVLVCATSEDMLREGSEAASAGAVSFVELDPAAGRDAAWAVRQS</sequence>
<gene>
    <name evidence="2" type="ORF">DDE18_21345</name>
</gene>
<evidence type="ECO:0000313" key="2">
    <source>
        <dbReference type="EMBL" id="PVG80799.1"/>
    </source>
</evidence>
<reference evidence="2 3" key="1">
    <citation type="submission" date="2018-04" db="EMBL/GenBank/DDBJ databases">
        <title>Genome of Nocardioides gansuensis WSJ-1.</title>
        <authorList>
            <person name="Wu S."/>
            <person name="Wang G."/>
        </authorList>
    </citation>
    <scope>NUCLEOTIDE SEQUENCE [LARGE SCALE GENOMIC DNA]</scope>
    <source>
        <strain evidence="2 3">WSJ-1</strain>
    </source>
</reference>
<proteinExistence type="predicted"/>
<dbReference type="PANTHER" id="PTHR43798">
    <property type="entry name" value="MONOACYLGLYCEROL LIPASE"/>
    <property type="match status" value="1"/>
</dbReference>
<dbReference type="GO" id="GO:0003824">
    <property type="term" value="F:catalytic activity"/>
    <property type="evidence" value="ECO:0007669"/>
    <property type="project" value="UniProtKB-ARBA"/>
</dbReference>
<feature type="domain" description="AB hydrolase-1" evidence="1">
    <location>
        <begin position="309"/>
        <end position="426"/>
    </location>
</feature>
<keyword evidence="3" id="KW-1185">Reference proteome</keyword>
<dbReference type="InterPro" id="IPR050266">
    <property type="entry name" value="AB_hydrolase_sf"/>
</dbReference>
<protein>
    <recommendedName>
        <fullName evidence="1">AB hydrolase-1 domain-containing protein</fullName>
    </recommendedName>
</protein>
<dbReference type="Proteomes" id="UP000246018">
    <property type="component" value="Unassembled WGS sequence"/>
</dbReference>
<dbReference type="AlphaFoldDB" id="A0A2T8F522"/>
<dbReference type="Gene3D" id="3.40.50.1820">
    <property type="entry name" value="alpha/beta hydrolase"/>
    <property type="match status" value="2"/>
</dbReference>
<dbReference type="Pfam" id="PF00561">
    <property type="entry name" value="Abhydrolase_1"/>
    <property type="match status" value="2"/>
</dbReference>
<feature type="domain" description="AB hydrolase-1" evidence="1">
    <location>
        <begin position="23"/>
        <end position="152"/>
    </location>
</feature>
<dbReference type="OrthoDB" id="4654311at2"/>
<dbReference type="PANTHER" id="PTHR43798:SF33">
    <property type="entry name" value="HYDROLASE, PUTATIVE (AFU_ORTHOLOGUE AFUA_2G14860)-RELATED"/>
    <property type="match status" value="1"/>
</dbReference>
<name>A0A2T8F522_9ACTN</name>
<dbReference type="GO" id="GO:0016020">
    <property type="term" value="C:membrane"/>
    <property type="evidence" value="ECO:0007669"/>
    <property type="project" value="TreeGrafter"/>
</dbReference>